<sequence>MDNIQDVSSQLMKPPKELATWSFPLAQILEKYFELLPEPCKIQYGEAALVIQNSVNAYARRVEELYDETKCLNLKVLVESDDGEKQKAQKTGRSGKPAIDFNEFDLIKSIDKIGTNINSKKGDKRKIPLLHRCFPQLENLHTKLSIDVFDISEEVIGKKYDFRCNQRMSKYGTLVEEFNCKDFECYVAPENPPSIQSEQSQTDTTNHNLSNSTRASTNDNDSCVEPDIDSETSIHNDTTGTNESIAPSQTESMGGETTETSVHNETVETNDESSSQPNEESVVDDIPDSIDNECIIDDDDHHHGADSPTVDIEESNPPVGEARGVSSPPALEQESLNEETQENNGVNLQSHQTESQNVAALKKTDEVVNNKGDEVGGSGRNESITTRTRSKMLSKDSVSNSRDSDSVLEPIPFQDGIPDKAAKPRKEFKLPCHISLLTRNPRKSKCSRSTNSKSKKSKSDPQPAESCPNDFVPDVTRENTPVDEDFLNIQSEKMTMYSPTRPHPGMLEEPHADIGRHIRQPFIVNYEPVTTLNMDLLGFQIHSVEDNTRIKTSPETSFINSEFTPSRSSSPLSTTDFLPPVSASQDVASRTAHRGQSARKRLRLGHDFNDLVRHKIKKICDELDVQTVEDQKVAKWHEEIKPRLMEAERKPPFHMHEYQSRIVSKLKLYDRKLKFDDIVCQEPTAEIARYFSATLQLASTHNLDINSSKSDEDSIELILLD</sequence>
<name>A0ACC2NAT6_9HYME</name>
<comment type="caution">
    <text evidence="1">The sequence shown here is derived from an EMBL/GenBank/DDBJ whole genome shotgun (WGS) entry which is preliminary data.</text>
</comment>
<keyword evidence="2" id="KW-1185">Reference proteome</keyword>
<proteinExistence type="predicted"/>
<protein>
    <submittedName>
        <fullName evidence="1">Uncharacterized protein</fullName>
    </submittedName>
</protein>
<dbReference type="Proteomes" id="UP001239111">
    <property type="component" value="Chromosome 4"/>
</dbReference>
<gene>
    <name evidence="1" type="ORF">QAD02_009982</name>
</gene>
<dbReference type="EMBL" id="CM056744">
    <property type="protein sequence ID" value="KAJ8668319.1"/>
    <property type="molecule type" value="Genomic_DNA"/>
</dbReference>
<accession>A0ACC2NAT6</accession>
<evidence type="ECO:0000313" key="2">
    <source>
        <dbReference type="Proteomes" id="UP001239111"/>
    </source>
</evidence>
<organism evidence="1 2">
    <name type="scientific">Eretmocerus hayati</name>
    <dbReference type="NCBI Taxonomy" id="131215"/>
    <lineage>
        <taxon>Eukaryota</taxon>
        <taxon>Metazoa</taxon>
        <taxon>Ecdysozoa</taxon>
        <taxon>Arthropoda</taxon>
        <taxon>Hexapoda</taxon>
        <taxon>Insecta</taxon>
        <taxon>Pterygota</taxon>
        <taxon>Neoptera</taxon>
        <taxon>Endopterygota</taxon>
        <taxon>Hymenoptera</taxon>
        <taxon>Apocrita</taxon>
        <taxon>Proctotrupomorpha</taxon>
        <taxon>Chalcidoidea</taxon>
        <taxon>Aphelinidae</taxon>
        <taxon>Aphelininae</taxon>
        <taxon>Eretmocerus</taxon>
    </lineage>
</organism>
<reference evidence="1" key="1">
    <citation type="submission" date="2023-04" db="EMBL/GenBank/DDBJ databases">
        <title>A chromosome-level genome assembly of the parasitoid wasp Eretmocerus hayati.</title>
        <authorList>
            <person name="Zhong Y."/>
            <person name="Liu S."/>
            <person name="Liu Y."/>
        </authorList>
    </citation>
    <scope>NUCLEOTIDE SEQUENCE</scope>
    <source>
        <strain evidence="1">ZJU_SS_LIU_2023</strain>
    </source>
</reference>
<evidence type="ECO:0000313" key="1">
    <source>
        <dbReference type="EMBL" id="KAJ8668319.1"/>
    </source>
</evidence>